<keyword evidence="2" id="KW-1185">Reference proteome</keyword>
<name>A0A498ICN3_MALDO</name>
<organism evidence="1 2">
    <name type="scientific">Malus domestica</name>
    <name type="common">Apple</name>
    <name type="synonym">Pyrus malus</name>
    <dbReference type="NCBI Taxonomy" id="3750"/>
    <lineage>
        <taxon>Eukaryota</taxon>
        <taxon>Viridiplantae</taxon>
        <taxon>Streptophyta</taxon>
        <taxon>Embryophyta</taxon>
        <taxon>Tracheophyta</taxon>
        <taxon>Spermatophyta</taxon>
        <taxon>Magnoliopsida</taxon>
        <taxon>eudicotyledons</taxon>
        <taxon>Gunneridae</taxon>
        <taxon>Pentapetalae</taxon>
        <taxon>rosids</taxon>
        <taxon>fabids</taxon>
        <taxon>Rosales</taxon>
        <taxon>Rosaceae</taxon>
        <taxon>Amygdaloideae</taxon>
        <taxon>Maleae</taxon>
        <taxon>Malus</taxon>
    </lineage>
</organism>
<evidence type="ECO:0000313" key="1">
    <source>
        <dbReference type="EMBL" id="RXH80990.1"/>
    </source>
</evidence>
<reference evidence="1 2" key="1">
    <citation type="submission" date="2018-10" db="EMBL/GenBank/DDBJ databases">
        <title>A high-quality apple genome assembly.</title>
        <authorList>
            <person name="Hu J."/>
        </authorList>
    </citation>
    <scope>NUCLEOTIDE SEQUENCE [LARGE SCALE GENOMIC DNA]</scope>
    <source>
        <strain evidence="2">cv. HFTH1</strain>
        <tissue evidence="1">Young leaf</tissue>
    </source>
</reference>
<comment type="caution">
    <text evidence="1">The sequence shown here is derived from an EMBL/GenBank/DDBJ whole genome shotgun (WGS) entry which is preliminary data.</text>
</comment>
<accession>A0A498ICN3</accession>
<dbReference type="AlphaFoldDB" id="A0A498ICN3"/>
<proteinExistence type="predicted"/>
<dbReference type="EMBL" id="RDQH01000338">
    <property type="protein sequence ID" value="RXH80990.1"/>
    <property type="molecule type" value="Genomic_DNA"/>
</dbReference>
<protein>
    <submittedName>
        <fullName evidence="1">Uncharacterized protein</fullName>
    </submittedName>
</protein>
<gene>
    <name evidence="1" type="ORF">DVH24_004904</name>
</gene>
<evidence type="ECO:0000313" key="2">
    <source>
        <dbReference type="Proteomes" id="UP000290289"/>
    </source>
</evidence>
<dbReference type="Proteomes" id="UP000290289">
    <property type="component" value="Chromosome 12"/>
</dbReference>
<sequence length="74" mass="8287">MEPPPLLGSPKVNPTSLFSSVDLKTLLKNIDQVHRRLDLESGVAEYCNHKIINAEKELVDLNGKANETLYRANK</sequence>